<dbReference type="InterPro" id="IPR029044">
    <property type="entry name" value="Nucleotide-diphossugar_trans"/>
</dbReference>
<dbReference type="OrthoDB" id="72851at2759"/>
<dbReference type="AlphaFoldDB" id="A0A9P4I9U4"/>
<keyword evidence="3" id="KW-0808">Transferase</keyword>
<evidence type="ECO:0008006" key="10">
    <source>
        <dbReference type="Google" id="ProtNLM"/>
    </source>
</evidence>
<protein>
    <recommendedName>
        <fullName evidence="10">Nucleotide-diphospho-sugar transferase</fullName>
    </recommendedName>
</protein>
<dbReference type="Proteomes" id="UP000799772">
    <property type="component" value="Unassembled WGS sequence"/>
</dbReference>
<comment type="subcellular location">
    <subcellularLocation>
        <location evidence="1">Membrane</location>
        <topology evidence="1">Multi-pass membrane protein</topology>
    </subcellularLocation>
</comment>
<evidence type="ECO:0000256" key="5">
    <source>
        <dbReference type="ARBA" id="ARBA00022989"/>
    </source>
</evidence>
<dbReference type="EMBL" id="ML978129">
    <property type="protein sequence ID" value="KAF2096719.1"/>
    <property type="molecule type" value="Genomic_DNA"/>
</dbReference>
<evidence type="ECO:0000256" key="1">
    <source>
        <dbReference type="ARBA" id="ARBA00004141"/>
    </source>
</evidence>
<dbReference type="PANTHER" id="PTHR43867:SF2">
    <property type="entry name" value="CELLULOSE SYNTHASE CATALYTIC SUBUNIT A [UDP-FORMING]"/>
    <property type="match status" value="1"/>
</dbReference>
<keyword evidence="4 7" id="KW-0812">Transmembrane</keyword>
<reference evidence="8" key="1">
    <citation type="journal article" date="2020" name="Stud. Mycol.">
        <title>101 Dothideomycetes genomes: a test case for predicting lifestyles and emergence of pathogens.</title>
        <authorList>
            <person name="Haridas S."/>
            <person name="Albert R."/>
            <person name="Binder M."/>
            <person name="Bloem J."/>
            <person name="Labutti K."/>
            <person name="Salamov A."/>
            <person name="Andreopoulos B."/>
            <person name="Baker S."/>
            <person name="Barry K."/>
            <person name="Bills G."/>
            <person name="Bluhm B."/>
            <person name="Cannon C."/>
            <person name="Castanera R."/>
            <person name="Culley D."/>
            <person name="Daum C."/>
            <person name="Ezra D."/>
            <person name="Gonzalez J."/>
            <person name="Henrissat B."/>
            <person name="Kuo A."/>
            <person name="Liang C."/>
            <person name="Lipzen A."/>
            <person name="Lutzoni F."/>
            <person name="Magnuson J."/>
            <person name="Mondo S."/>
            <person name="Nolan M."/>
            <person name="Ohm R."/>
            <person name="Pangilinan J."/>
            <person name="Park H.-J."/>
            <person name="Ramirez L."/>
            <person name="Alfaro M."/>
            <person name="Sun H."/>
            <person name="Tritt A."/>
            <person name="Yoshinaga Y."/>
            <person name="Zwiers L.-H."/>
            <person name="Turgeon B."/>
            <person name="Goodwin S."/>
            <person name="Spatafora J."/>
            <person name="Crous P."/>
            <person name="Grigoriev I."/>
        </authorList>
    </citation>
    <scope>NUCLEOTIDE SEQUENCE</scope>
    <source>
        <strain evidence="8">CBS 133067</strain>
    </source>
</reference>
<keyword evidence="5 7" id="KW-1133">Transmembrane helix</keyword>
<keyword evidence="9" id="KW-1185">Reference proteome</keyword>
<feature type="transmembrane region" description="Helical" evidence="7">
    <location>
        <begin position="520"/>
        <end position="542"/>
    </location>
</feature>
<accession>A0A9P4I9U4</accession>
<dbReference type="SUPFAM" id="SSF53448">
    <property type="entry name" value="Nucleotide-diphospho-sugar transferases"/>
    <property type="match status" value="1"/>
</dbReference>
<feature type="transmembrane region" description="Helical" evidence="7">
    <location>
        <begin position="616"/>
        <end position="635"/>
    </location>
</feature>
<proteinExistence type="predicted"/>
<dbReference type="GO" id="GO:0016020">
    <property type="term" value="C:membrane"/>
    <property type="evidence" value="ECO:0007669"/>
    <property type="project" value="UniProtKB-SubCell"/>
</dbReference>
<evidence type="ECO:0000256" key="4">
    <source>
        <dbReference type="ARBA" id="ARBA00022692"/>
    </source>
</evidence>
<dbReference type="GO" id="GO:0016757">
    <property type="term" value="F:glycosyltransferase activity"/>
    <property type="evidence" value="ECO:0007669"/>
    <property type="project" value="UniProtKB-KW"/>
</dbReference>
<comment type="caution">
    <text evidence="8">The sequence shown here is derived from an EMBL/GenBank/DDBJ whole genome shotgun (WGS) entry which is preliminary data.</text>
</comment>
<evidence type="ECO:0000256" key="3">
    <source>
        <dbReference type="ARBA" id="ARBA00022679"/>
    </source>
</evidence>
<name>A0A9P4I9U4_9PEZI</name>
<evidence type="ECO:0000256" key="2">
    <source>
        <dbReference type="ARBA" id="ARBA00022676"/>
    </source>
</evidence>
<dbReference type="PANTHER" id="PTHR43867">
    <property type="entry name" value="CELLULOSE SYNTHASE CATALYTIC SUBUNIT A [UDP-FORMING]"/>
    <property type="match status" value="1"/>
</dbReference>
<keyword evidence="2" id="KW-0328">Glycosyltransferase</keyword>
<dbReference type="Pfam" id="PF13641">
    <property type="entry name" value="Glyco_tranf_2_3"/>
    <property type="match status" value="1"/>
</dbReference>
<evidence type="ECO:0000256" key="7">
    <source>
        <dbReference type="SAM" id="Phobius"/>
    </source>
</evidence>
<sequence length="636" mass="70817">MGQHAMESFTDVKMDGMANFIARKRPTIVEGPVTPETARTTAFRGLTSSSGLVLAMGTIYFSLRAFHVVRSSHSTTWIQISAYCLFLFVEVAFSTLPLFMTLLYWTNRGRYRPRQSLRALGNELPTVDLLLPCCGEDLKIIMDTVNAAAHLDYPADKLRLLILDDGNNPALRQEVARFKARHSLPAVHYAARGDVVQIHSKAANLDFGLQYLQHLEGGAAGYFAVLDIDMIPDSQWLRASIPVLLTDPETALVNTPQRWYNIPDGFSLSDRCLRVQDIGEHLLDSSGNANCVGTGFVARRYAFDRIGGYPHPPVLDDTVVPSYLLKAGGWRIAQLPESMQHGLQVIKLNDVAKQAAKWMVGHLATIGFVFGPDMRKAPLQQKLGMIYTVSMWGMSRMLLLAATLLVPLLTVSGLELVASETPRASRTILVLSALWQLSLYVQGWFERHASGRSLSIESDQRLWILPYEAKGALQLLELKIFGCKRLTAFTSTGAESARARDPLQKKGLNRISYILWNDGAYLHAIYLVLLGIAIISSIRHVALDPRKSALTSIAYPSFLKLLLECLEQFTVPFQYGIFANPHPDREAFIVRDKETGVARPKEEAKNIPTVSSMASYQYPFIVMVYYVFAFGLLCLS</sequence>
<evidence type="ECO:0000313" key="8">
    <source>
        <dbReference type="EMBL" id="KAF2096719.1"/>
    </source>
</evidence>
<feature type="transmembrane region" description="Helical" evidence="7">
    <location>
        <begin position="384"/>
        <end position="408"/>
    </location>
</feature>
<organism evidence="8 9">
    <name type="scientific">Rhizodiscina lignyota</name>
    <dbReference type="NCBI Taxonomy" id="1504668"/>
    <lineage>
        <taxon>Eukaryota</taxon>
        <taxon>Fungi</taxon>
        <taxon>Dikarya</taxon>
        <taxon>Ascomycota</taxon>
        <taxon>Pezizomycotina</taxon>
        <taxon>Dothideomycetes</taxon>
        <taxon>Pleosporomycetidae</taxon>
        <taxon>Aulographales</taxon>
        <taxon>Rhizodiscinaceae</taxon>
        <taxon>Rhizodiscina</taxon>
    </lineage>
</organism>
<gene>
    <name evidence="8" type="ORF">NA57DRAFT_78315</name>
</gene>
<evidence type="ECO:0000313" key="9">
    <source>
        <dbReference type="Proteomes" id="UP000799772"/>
    </source>
</evidence>
<dbReference type="Gene3D" id="3.90.550.10">
    <property type="entry name" value="Spore Coat Polysaccharide Biosynthesis Protein SpsA, Chain A"/>
    <property type="match status" value="1"/>
</dbReference>
<feature type="transmembrane region" description="Helical" evidence="7">
    <location>
        <begin position="80"/>
        <end position="105"/>
    </location>
</feature>
<dbReference type="InterPro" id="IPR050321">
    <property type="entry name" value="Glycosyltr_2/OpgH_subfam"/>
</dbReference>
<evidence type="ECO:0000256" key="6">
    <source>
        <dbReference type="ARBA" id="ARBA00023136"/>
    </source>
</evidence>
<keyword evidence="6 7" id="KW-0472">Membrane</keyword>
<feature type="transmembrane region" description="Helical" evidence="7">
    <location>
        <begin position="49"/>
        <end position="68"/>
    </location>
</feature>